<name>A0AAV1Z487_9ARAC</name>
<accession>A0AAV1Z487</accession>
<reference evidence="2 3" key="1">
    <citation type="submission" date="2024-04" db="EMBL/GenBank/DDBJ databases">
        <authorList>
            <person name="Rising A."/>
            <person name="Reimegard J."/>
            <person name="Sonavane S."/>
            <person name="Akerstrom W."/>
            <person name="Nylinder S."/>
            <person name="Hedman E."/>
            <person name="Kallberg Y."/>
        </authorList>
    </citation>
    <scope>NUCLEOTIDE SEQUENCE [LARGE SCALE GENOMIC DNA]</scope>
</reference>
<feature type="domain" description="Mutator-like transposase" evidence="1">
    <location>
        <begin position="5"/>
        <end position="151"/>
    </location>
</feature>
<dbReference type="InterPro" id="IPR049012">
    <property type="entry name" value="Mutator_transp_dom"/>
</dbReference>
<comment type="caution">
    <text evidence="2">The sequence shown here is derived from an EMBL/GenBank/DDBJ whole genome shotgun (WGS) entry which is preliminary data.</text>
</comment>
<evidence type="ECO:0000259" key="1">
    <source>
        <dbReference type="Pfam" id="PF20700"/>
    </source>
</evidence>
<evidence type="ECO:0000313" key="3">
    <source>
        <dbReference type="Proteomes" id="UP001497382"/>
    </source>
</evidence>
<dbReference type="EMBL" id="CAXIEN010000023">
    <property type="protein sequence ID" value="CAL1266368.1"/>
    <property type="molecule type" value="Genomic_DNA"/>
</dbReference>
<gene>
    <name evidence="2" type="ORF">LARSCL_LOCUS3057</name>
</gene>
<dbReference type="Proteomes" id="UP001497382">
    <property type="component" value="Unassembled WGS sequence"/>
</dbReference>
<evidence type="ECO:0000313" key="2">
    <source>
        <dbReference type="EMBL" id="CAL1266368.1"/>
    </source>
</evidence>
<sequence length="163" mass="18249">MYVIKETRYGLNSLLTFKCKLCNSERSVWTCSSPTSENSDIELIHHKVNTDDVNGIVNIGCGYTNLNSFLTIVGVPPISQSMYDKEHKVISEAWEKLAYLEMEEAAMGEKELAIQCGEVDKSGIPLVTVIVHGSWAAKRSYRTNYSSLSGADWRSARPIQLRL</sequence>
<keyword evidence="3" id="KW-1185">Reference proteome</keyword>
<protein>
    <recommendedName>
        <fullName evidence="1">Mutator-like transposase domain-containing protein</fullName>
    </recommendedName>
</protein>
<organism evidence="2 3">
    <name type="scientific">Larinioides sclopetarius</name>
    <dbReference type="NCBI Taxonomy" id="280406"/>
    <lineage>
        <taxon>Eukaryota</taxon>
        <taxon>Metazoa</taxon>
        <taxon>Ecdysozoa</taxon>
        <taxon>Arthropoda</taxon>
        <taxon>Chelicerata</taxon>
        <taxon>Arachnida</taxon>
        <taxon>Araneae</taxon>
        <taxon>Araneomorphae</taxon>
        <taxon>Entelegynae</taxon>
        <taxon>Araneoidea</taxon>
        <taxon>Araneidae</taxon>
        <taxon>Larinioides</taxon>
    </lineage>
</organism>
<dbReference type="Pfam" id="PF20700">
    <property type="entry name" value="Mutator"/>
    <property type="match status" value="1"/>
</dbReference>
<proteinExistence type="predicted"/>
<dbReference type="AlphaFoldDB" id="A0AAV1Z487"/>